<reference evidence="6 7" key="2">
    <citation type="submission" date="2018-03" db="EMBL/GenBank/DDBJ databases">
        <title>The ancient ancestry and fast evolution of plastids.</title>
        <authorList>
            <person name="Moore K.R."/>
            <person name="Magnabosco C."/>
            <person name="Momper L."/>
            <person name="Gold D.A."/>
            <person name="Bosak T."/>
            <person name="Fournier G.P."/>
        </authorList>
    </citation>
    <scope>NUCLEOTIDE SEQUENCE [LARGE SCALE GENOMIC DNA]</scope>
    <source>
        <strain evidence="6 7">ULC18</strain>
    </source>
</reference>
<keyword evidence="3" id="KW-0687">Ribonucleoprotein</keyword>
<dbReference type="SMART" id="SM00316">
    <property type="entry name" value="S1"/>
    <property type="match status" value="3"/>
</dbReference>
<dbReference type="PANTHER" id="PTHR10724">
    <property type="entry name" value="30S RIBOSOMAL PROTEIN S1"/>
    <property type="match status" value="1"/>
</dbReference>
<accession>A0A2T1DV38</accession>
<dbReference type="InterPro" id="IPR003029">
    <property type="entry name" value="S1_domain"/>
</dbReference>
<evidence type="ECO:0000313" key="7">
    <source>
        <dbReference type="Proteomes" id="UP000239576"/>
    </source>
</evidence>
<dbReference type="InterPro" id="IPR050437">
    <property type="entry name" value="Ribos_protein_bS1-like"/>
</dbReference>
<dbReference type="CDD" id="cd04465">
    <property type="entry name" value="S1_RPS1_repeat_ec2_hs2"/>
    <property type="match status" value="1"/>
</dbReference>
<dbReference type="PANTHER" id="PTHR10724:SF7">
    <property type="entry name" value="SMALL RIBOSOMAL SUBUNIT PROTEIN BS1C"/>
    <property type="match status" value="1"/>
</dbReference>
<sequence>MEAKSTRSASESFSMEDFEKALEQHNYQFKQGQIITGKAVNYEIDGIYVDIGAKSLAFLPANEASLRGVTDPSAIVPLNEEREYLIIREQDGDGQVTLSLKQLEIKQVWDRLAETQDSNQSYQVRVTGANKGGVTVDIQGLRGFIPRSHLVEREDLEALKGTTLSASILELDQERDKLVLSNRLATRTASFSQLEIGQLVDGKVASIKPFGVFVEFGGTTGLLHINQISKNYVQSLAGLFQVGQSIKAIIADLDEGRGRISLSTKVLENYPGEMLEKPADVMAEAESRQERARKTILGE</sequence>
<keyword evidence="2 6" id="KW-0689">Ribosomal protein</keyword>
<dbReference type="GO" id="GO:0005840">
    <property type="term" value="C:ribosome"/>
    <property type="evidence" value="ECO:0007669"/>
    <property type="project" value="UniProtKB-KW"/>
</dbReference>
<gene>
    <name evidence="6" type="ORF">C7B82_27480</name>
</gene>
<dbReference type="EMBL" id="PVWK01000148">
    <property type="protein sequence ID" value="PSB24350.1"/>
    <property type="molecule type" value="Genomic_DNA"/>
</dbReference>
<dbReference type="AlphaFoldDB" id="A0A2T1DV38"/>
<dbReference type="RefSeq" id="WP_106260103.1">
    <property type="nucleotide sequence ID" value="NZ_CAWNSW010000028.1"/>
</dbReference>
<evidence type="ECO:0000256" key="3">
    <source>
        <dbReference type="ARBA" id="ARBA00023274"/>
    </source>
</evidence>
<dbReference type="InterPro" id="IPR012340">
    <property type="entry name" value="NA-bd_OB-fold"/>
</dbReference>
<dbReference type="GO" id="GO:1990904">
    <property type="term" value="C:ribonucleoprotein complex"/>
    <property type="evidence" value="ECO:0007669"/>
    <property type="project" value="UniProtKB-KW"/>
</dbReference>
<dbReference type="OrthoDB" id="9804077at2"/>
<feature type="domain" description="S1 motif" evidence="5">
    <location>
        <begin position="32"/>
        <end position="101"/>
    </location>
</feature>
<dbReference type="Proteomes" id="UP000239576">
    <property type="component" value="Unassembled WGS sequence"/>
</dbReference>
<dbReference type="GO" id="GO:0006412">
    <property type="term" value="P:translation"/>
    <property type="evidence" value="ECO:0007669"/>
    <property type="project" value="TreeGrafter"/>
</dbReference>
<proteinExistence type="inferred from homology"/>
<dbReference type="FunFam" id="2.40.50.140:FF:000103">
    <property type="entry name" value="protein RRP5 homolog"/>
    <property type="match status" value="1"/>
</dbReference>
<evidence type="ECO:0000313" key="6">
    <source>
        <dbReference type="EMBL" id="PSB24350.1"/>
    </source>
</evidence>
<feature type="domain" description="S1 motif" evidence="5">
    <location>
        <begin position="119"/>
        <end position="183"/>
    </location>
</feature>
<protein>
    <submittedName>
        <fullName evidence="6">30S ribosomal protein S1</fullName>
    </submittedName>
</protein>
<dbReference type="Pfam" id="PF00575">
    <property type="entry name" value="S1"/>
    <property type="match status" value="2"/>
</dbReference>
<evidence type="ECO:0000259" key="5">
    <source>
        <dbReference type="PROSITE" id="PS50126"/>
    </source>
</evidence>
<comment type="caution">
    <text evidence="6">The sequence shown here is derived from an EMBL/GenBank/DDBJ whole genome shotgun (WGS) entry which is preliminary data.</text>
</comment>
<dbReference type="GO" id="GO:0003729">
    <property type="term" value="F:mRNA binding"/>
    <property type="evidence" value="ECO:0007669"/>
    <property type="project" value="TreeGrafter"/>
</dbReference>
<dbReference type="Gene3D" id="2.40.50.140">
    <property type="entry name" value="Nucleic acid-binding proteins"/>
    <property type="match status" value="3"/>
</dbReference>
<organism evidence="6 7">
    <name type="scientific">Stenomitos frigidus ULC18</name>
    <dbReference type="NCBI Taxonomy" id="2107698"/>
    <lineage>
        <taxon>Bacteria</taxon>
        <taxon>Bacillati</taxon>
        <taxon>Cyanobacteriota</taxon>
        <taxon>Cyanophyceae</taxon>
        <taxon>Leptolyngbyales</taxon>
        <taxon>Leptolyngbyaceae</taxon>
        <taxon>Stenomitos</taxon>
    </lineage>
</organism>
<comment type="function">
    <text evidence="4">Binds mRNA; thus facilitating recognition of the initiation point. It is needed to translate mRNA with a short Shine-Dalgarno (SD) purine-rich sequence.</text>
</comment>
<evidence type="ECO:0000256" key="1">
    <source>
        <dbReference type="ARBA" id="ARBA00006767"/>
    </source>
</evidence>
<dbReference type="GO" id="GO:0003735">
    <property type="term" value="F:structural constituent of ribosome"/>
    <property type="evidence" value="ECO:0007669"/>
    <property type="project" value="TreeGrafter"/>
</dbReference>
<keyword evidence="7" id="KW-1185">Reference proteome</keyword>
<reference evidence="7" key="1">
    <citation type="submission" date="2018-02" db="EMBL/GenBank/DDBJ databases">
        <authorList>
            <person name="Moore K."/>
            <person name="Momper L."/>
        </authorList>
    </citation>
    <scope>NUCLEOTIDE SEQUENCE [LARGE SCALE GENOMIC DNA]</scope>
    <source>
        <strain evidence="7">ULC18</strain>
    </source>
</reference>
<name>A0A2T1DV38_9CYAN</name>
<dbReference type="SUPFAM" id="SSF50249">
    <property type="entry name" value="Nucleic acid-binding proteins"/>
    <property type="match status" value="3"/>
</dbReference>
<feature type="domain" description="S1 motif" evidence="5">
    <location>
        <begin position="197"/>
        <end position="265"/>
    </location>
</feature>
<comment type="similarity">
    <text evidence="1">Belongs to the bacterial ribosomal protein bS1 family.</text>
</comment>
<dbReference type="PROSITE" id="PS50126">
    <property type="entry name" value="S1"/>
    <property type="match status" value="3"/>
</dbReference>
<evidence type="ECO:0000256" key="4">
    <source>
        <dbReference type="ARBA" id="ARBA00025604"/>
    </source>
</evidence>
<dbReference type="PRINTS" id="PR00681">
    <property type="entry name" value="RIBOSOMALS1"/>
</dbReference>
<evidence type="ECO:0000256" key="2">
    <source>
        <dbReference type="ARBA" id="ARBA00022980"/>
    </source>
</evidence>
<dbReference type="InterPro" id="IPR035104">
    <property type="entry name" value="Ribosomal_protein_S1-like"/>
</dbReference>